<gene>
    <name evidence="2" type="ORF">B9Q03_11550</name>
</gene>
<organism evidence="2 3">
    <name type="scientific">Candidatus Marsarchaeota G2 archaeon OSP_D</name>
    <dbReference type="NCBI Taxonomy" id="1978157"/>
    <lineage>
        <taxon>Archaea</taxon>
        <taxon>Candidatus Marsarchaeota</taxon>
        <taxon>Candidatus Marsarchaeota group 2</taxon>
    </lineage>
</organism>
<dbReference type="EMBL" id="NEXE01000202">
    <property type="protein sequence ID" value="PSN86706.1"/>
    <property type="molecule type" value="Genomic_DNA"/>
</dbReference>
<feature type="region of interest" description="Disordered" evidence="1">
    <location>
        <begin position="366"/>
        <end position="388"/>
    </location>
</feature>
<name>A0A2R6AJZ4_9ARCH</name>
<reference evidence="2 3" key="1">
    <citation type="submission" date="2017-04" db="EMBL/GenBank/DDBJ databases">
        <title>Novel microbial lineages endemic to geothermal iron-oxide mats fill important gaps in the evolutionary history of Archaea.</title>
        <authorList>
            <person name="Jay Z.J."/>
            <person name="Beam J.P."/>
            <person name="Dlakic M."/>
            <person name="Rusch D.B."/>
            <person name="Kozubal M.A."/>
            <person name="Inskeep W.P."/>
        </authorList>
    </citation>
    <scope>NUCLEOTIDE SEQUENCE [LARGE SCALE GENOMIC DNA]</scope>
    <source>
        <strain evidence="2">OSP_D</strain>
    </source>
</reference>
<feature type="compositionally biased region" description="Basic and acidic residues" evidence="1">
    <location>
        <begin position="367"/>
        <end position="380"/>
    </location>
</feature>
<evidence type="ECO:0000256" key="1">
    <source>
        <dbReference type="SAM" id="MobiDB-lite"/>
    </source>
</evidence>
<comment type="caution">
    <text evidence="2">The sequence shown here is derived from an EMBL/GenBank/DDBJ whole genome shotgun (WGS) entry which is preliminary data.</text>
</comment>
<accession>A0A2R6AJZ4</accession>
<proteinExistence type="predicted"/>
<evidence type="ECO:0000313" key="3">
    <source>
        <dbReference type="Proteomes" id="UP000240322"/>
    </source>
</evidence>
<sequence length="388" mass="44285">MLVQKSHARADTYRRIVEGILELGPRDIRGVSRLTGVPYNRAITAYNRVRGKLGLRVRAAPNTGVLGLRHVGFEVTPHPEFRDVAFAALKSVSSLNYLGVNANAPQNVFGVLYAPRGGGGEDYLRLFDLLVEGGFLRGYSITGFSQSERYSVRSDCIDWKTGRYVFDWSSLTPRRPEAESFDASEKPVADKTDLLLLKELEFDATRSFSEISAALADKHGVKISDRLLLYHYTRHVVAHKMFTRYRVFLPLEDKLGVYIHARVDPNNRDEFLASVRRIPYLDRELLSDDGDYWSDHYLPPSDYANLLLYIQTRLLPLAREMRVITAHPKSFTSFTIPYELFDDEKCEWMHDPELDAESVIAKAKKLRSGEKNTLKSRPEPLRLQNTTQ</sequence>
<protein>
    <submittedName>
        <fullName evidence="2">Uncharacterized protein</fullName>
    </submittedName>
</protein>
<dbReference type="AlphaFoldDB" id="A0A2R6AJZ4"/>
<evidence type="ECO:0000313" key="2">
    <source>
        <dbReference type="EMBL" id="PSN86706.1"/>
    </source>
</evidence>
<dbReference type="Proteomes" id="UP000240322">
    <property type="component" value="Unassembled WGS sequence"/>
</dbReference>